<dbReference type="EMBL" id="HBJA01061042">
    <property type="protein sequence ID" value="CAE0810429.1"/>
    <property type="molecule type" value="Transcribed_RNA"/>
</dbReference>
<feature type="region of interest" description="Disordered" evidence="1">
    <location>
        <begin position="65"/>
        <end position="84"/>
    </location>
</feature>
<evidence type="ECO:0000313" key="2">
    <source>
        <dbReference type="EMBL" id="CAE0810429.1"/>
    </source>
</evidence>
<accession>A0A7S4FR49</accession>
<evidence type="ECO:0000256" key="1">
    <source>
        <dbReference type="SAM" id="MobiDB-lite"/>
    </source>
</evidence>
<organism evidence="2">
    <name type="scientific">Eutreptiella gymnastica</name>
    <dbReference type="NCBI Taxonomy" id="73025"/>
    <lineage>
        <taxon>Eukaryota</taxon>
        <taxon>Discoba</taxon>
        <taxon>Euglenozoa</taxon>
        <taxon>Euglenida</taxon>
        <taxon>Spirocuta</taxon>
        <taxon>Euglenophyceae</taxon>
        <taxon>Eutreptiales</taxon>
        <taxon>Eutreptiaceae</taxon>
        <taxon>Eutreptiella</taxon>
    </lineage>
</organism>
<dbReference type="AlphaFoldDB" id="A0A7S4FR49"/>
<protein>
    <submittedName>
        <fullName evidence="2">Uncharacterized protein</fullName>
    </submittedName>
</protein>
<proteinExistence type="predicted"/>
<name>A0A7S4FR49_9EUGL</name>
<sequence>MGTSLCACGEVQEGTARQRGTRGQMCIVDVVCARGPPAVDSRTAARALKATVAYRKDDGRGPLRVHSALPLYPPPQGRGRRVGEVTGLKGGGPGLCTPPCYAICIGGGDL</sequence>
<gene>
    <name evidence="2" type="ORF">EGYM00163_LOCUS21564</name>
</gene>
<reference evidence="2" key="1">
    <citation type="submission" date="2021-01" db="EMBL/GenBank/DDBJ databases">
        <authorList>
            <person name="Corre E."/>
            <person name="Pelletier E."/>
            <person name="Niang G."/>
            <person name="Scheremetjew M."/>
            <person name="Finn R."/>
            <person name="Kale V."/>
            <person name="Holt S."/>
            <person name="Cochrane G."/>
            <person name="Meng A."/>
            <person name="Brown T."/>
            <person name="Cohen L."/>
        </authorList>
    </citation>
    <scope>NUCLEOTIDE SEQUENCE</scope>
    <source>
        <strain evidence="2">CCMP1594</strain>
    </source>
</reference>